<gene>
    <name evidence="1" type="ORF">DVJ83_02405</name>
</gene>
<dbReference type="KEGG" id="dwu:DVJ83_02405"/>
<accession>A0A345IES6</accession>
<name>A0A345IES6_9DEIO</name>
<dbReference type="Proteomes" id="UP000253744">
    <property type="component" value="Chromosome"/>
</dbReference>
<reference evidence="1 2" key="1">
    <citation type="submission" date="2018-07" db="EMBL/GenBank/DDBJ databases">
        <title>Complete Genome and Methylome Analysis of Deinococcus wulumuqiensis NEB 479.</title>
        <authorList>
            <person name="Fomenkov A."/>
            <person name="Luyten Y."/>
            <person name="Vincze T."/>
            <person name="Anton B.P."/>
            <person name="Clark T."/>
            <person name="Roberts R.J."/>
            <person name="Morgan R.D."/>
        </authorList>
    </citation>
    <scope>NUCLEOTIDE SEQUENCE [LARGE SCALE GENOMIC DNA]</scope>
    <source>
        <strain evidence="1 2">NEB 479</strain>
    </source>
</reference>
<evidence type="ECO:0000313" key="1">
    <source>
        <dbReference type="EMBL" id="AXG98198.1"/>
    </source>
</evidence>
<dbReference type="AlphaFoldDB" id="A0A345IES6"/>
<protein>
    <submittedName>
        <fullName evidence="1">Uncharacterized protein</fullName>
    </submittedName>
</protein>
<dbReference type="STRING" id="1288484.GCA_000348665_00497"/>
<sequence>MRVLFVALAATLALLYFTLGLRLGYVTLTETYLLHAKGTNTYAFRTLEDNQFVGVTGSCRVRSGRATVRLYGPQGNQLAGQVCQSGGKSGENNEWSLNVLGGGETGKYRVVVDFDRYTGSINLKETRAGSQ</sequence>
<dbReference type="EMBL" id="CP031158">
    <property type="protein sequence ID" value="AXG98198.1"/>
    <property type="molecule type" value="Genomic_DNA"/>
</dbReference>
<dbReference type="RefSeq" id="WP_114671252.1">
    <property type="nucleotide sequence ID" value="NZ_CP031158.1"/>
</dbReference>
<organism evidence="1 2">
    <name type="scientific">Deinococcus wulumuqiensis</name>
    <dbReference type="NCBI Taxonomy" id="980427"/>
    <lineage>
        <taxon>Bacteria</taxon>
        <taxon>Thermotogati</taxon>
        <taxon>Deinococcota</taxon>
        <taxon>Deinococci</taxon>
        <taxon>Deinococcales</taxon>
        <taxon>Deinococcaceae</taxon>
        <taxon>Deinococcus</taxon>
    </lineage>
</organism>
<evidence type="ECO:0000313" key="2">
    <source>
        <dbReference type="Proteomes" id="UP000253744"/>
    </source>
</evidence>
<proteinExistence type="predicted"/>